<dbReference type="OrthoDB" id="9765957at2"/>
<feature type="chain" id="PRO_5015478165" description="Receptor L-domain domain-containing protein" evidence="4">
    <location>
        <begin position="20"/>
        <end position="452"/>
    </location>
</feature>
<dbReference type="GO" id="GO:0030313">
    <property type="term" value="C:cell envelope"/>
    <property type="evidence" value="ECO:0007669"/>
    <property type="project" value="UniProtKB-SubCell"/>
</dbReference>
<evidence type="ECO:0000256" key="3">
    <source>
        <dbReference type="ARBA" id="ARBA00023180"/>
    </source>
</evidence>
<evidence type="ECO:0000313" key="6">
    <source>
        <dbReference type="Proteomes" id="UP000244929"/>
    </source>
</evidence>
<keyword evidence="6" id="KW-1185">Reference proteome</keyword>
<dbReference type="EMBL" id="CP029186">
    <property type="protein sequence ID" value="AWH85805.1"/>
    <property type="molecule type" value="Genomic_DNA"/>
</dbReference>
<keyword evidence="2 4" id="KW-0732">Signal</keyword>
<protein>
    <recommendedName>
        <fullName evidence="7">Receptor L-domain domain-containing protein</fullName>
    </recommendedName>
</protein>
<dbReference type="AlphaFoldDB" id="A0A2S1QZK2"/>
<evidence type="ECO:0000256" key="2">
    <source>
        <dbReference type="ARBA" id="ARBA00022729"/>
    </source>
</evidence>
<reference evidence="5 6" key="1">
    <citation type="submission" date="2018-04" db="EMBL/GenBank/DDBJ databases">
        <title>Genome sequencing of Flavobacterium sp. HYN0059.</title>
        <authorList>
            <person name="Yi H."/>
            <person name="Baek C."/>
        </authorList>
    </citation>
    <scope>NUCLEOTIDE SEQUENCE [LARGE SCALE GENOMIC DNA]</scope>
    <source>
        <strain evidence="5 6">HYN0059</strain>
    </source>
</reference>
<organism evidence="5 6">
    <name type="scientific">Flavobacterium album</name>
    <dbReference type="NCBI Taxonomy" id="2175091"/>
    <lineage>
        <taxon>Bacteria</taxon>
        <taxon>Pseudomonadati</taxon>
        <taxon>Bacteroidota</taxon>
        <taxon>Flavobacteriia</taxon>
        <taxon>Flavobacteriales</taxon>
        <taxon>Flavobacteriaceae</taxon>
        <taxon>Flavobacterium</taxon>
    </lineage>
</organism>
<dbReference type="PANTHER" id="PTHR31018:SF3">
    <property type="entry name" value="RECEPTOR PROTEIN-TYROSINE KINASE"/>
    <property type="match status" value="1"/>
</dbReference>
<feature type="signal peptide" evidence="4">
    <location>
        <begin position="1"/>
        <end position="19"/>
    </location>
</feature>
<dbReference type="KEGG" id="falb:HYN59_12100"/>
<evidence type="ECO:0008006" key="7">
    <source>
        <dbReference type="Google" id="ProtNLM"/>
    </source>
</evidence>
<accession>A0A2S1QZK2</accession>
<dbReference type="RefSeq" id="WP_108778507.1">
    <property type="nucleotide sequence ID" value="NZ_CP029186.1"/>
</dbReference>
<proteinExistence type="predicted"/>
<evidence type="ECO:0000313" key="5">
    <source>
        <dbReference type="EMBL" id="AWH85805.1"/>
    </source>
</evidence>
<dbReference type="Gene3D" id="3.80.10.10">
    <property type="entry name" value="Ribonuclease Inhibitor"/>
    <property type="match status" value="1"/>
</dbReference>
<comment type="subcellular location">
    <subcellularLocation>
        <location evidence="1">Cell envelope</location>
    </subcellularLocation>
</comment>
<evidence type="ECO:0000256" key="4">
    <source>
        <dbReference type="SAM" id="SignalP"/>
    </source>
</evidence>
<dbReference type="Proteomes" id="UP000244929">
    <property type="component" value="Chromosome"/>
</dbReference>
<evidence type="ECO:0000256" key="1">
    <source>
        <dbReference type="ARBA" id="ARBA00004196"/>
    </source>
</evidence>
<dbReference type="PANTHER" id="PTHR31018">
    <property type="entry name" value="SPORULATION-SPECIFIC PROTEIN-RELATED"/>
    <property type="match status" value="1"/>
</dbReference>
<keyword evidence="3" id="KW-0325">Glycoprotein</keyword>
<dbReference type="InterPro" id="IPR051648">
    <property type="entry name" value="CWI-Assembly_Regulator"/>
</dbReference>
<dbReference type="InterPro" id="IPR032675">
    <property type="entry name" value="LRR_dom_sf"/>
</dbReference>
<gene>
    <name evidence="5" type="ORF">HYN59_12100</name>
</gene>
<sequence length="452" mass="48527">MKKITLLCLLFFAALQLSCSNDDNNNTPKLASGTMVLETQADVDAFAASNYGSVIGDLTIGNRFVETNITDLSGLRGLTEISGELNIYGNGQLRSLEGLHNIRHAESIYIIANGGIQDLMGLRNLEGLTGEYHDFVILNNYALKNLNGLEKLTGTVMLGLNENASLESLEGLENIDNLELSILQCPLISSLAPLANVESLSISINGNSSLTSFQGIGNGPNITNIELKNCTSLISLQGLEGSVSVGTITLEGNTSLTSLQGLGNVNTVEYGISIIDCPALTSIQALNVSGNMRFLKVINSDALVSLEGLEGIIQIDAIEIKHNNNIVSLEGLQNVQSINYLEINDNSTLVTIEHLSGLTDFSANSPYTPNNYNRKIYIGYNDSLTSLHGLENFSPVPTSSTEWGSINIYNNASLQDFCAISSLTEPGRQISFGIQYNLNPITVTDIQNGHCN</sequence>
<name>A0A2S1QZK2_9FLAO</name>
<dbReference type="SUPFAM" id="SSF52058">
    <property type="entry name" value="L domain-like"/>
    <property type="match status" value="2"/>
</dbReference>